<evidence type="ECO:0000313" key="9">
    <source>
        <dbReference type="EMBL" id="KAE9314267.1"/>
    </source>
</evidence>
<evidence type="ECO:0000313" key="11">
    <source>
        <dbReference type="Proteomes" id="UP000433483"/>
    </source>
</evidence>
<dbReference type="EMBL" id="QXGD01000140">
    <property type="protein sequence ID" value="KAE9250978.1"/>
    <property type="molecule type" value="Genomic_DNA"/>
</dbReference>
<dbReference type="EMBL" id="QXFZ01000141">
    <property type="protein sequence ID" value="KAE9130630.1"/>
    <property type="molecule type" value="Genomic_DNA"/>
</dbReference>
<dbReference type="Proteomes" id="UP000440732">
    <property type="component" value="Unassembled WGS sequence"/>
</dbReference>
<evidence type="ECO:0000313" key="14">
    <source>
        <dbReference type="Proteomes" id="UP000440732"/>
    </source>
</evidence>
<dbReference type="EMBL" id="QXGC01000384">
    <property type="protein sequence ID" value="KAE9238469.1"/>
    <property type="molecule type" value="Genomic_DNA"/>
</dbReference>
<gene>
    <name evidence="9" type="ORF">PF001_g8349</name>
    <name evidence="8" type="ORF">PF002_g4503</name>
    <name evidence="7" type="ORF">PF004_g8315</name>
    <name evidence="6" type="ORF">PF005_g4388</name>
    <name evidence="5" type="ORF">PF006_g7344</name>
    <name evidence="4" type="ORF">PF007_g4421</name>
    <name evidence="2" type="ORF">PF009_g921</name>
    <name evidence="3" type="ORF">PF010_g8599</name>
</gene>
<evidence type="ECO:0000313" key="7">
    <source>
        <dbReference type="EMBL" id="KAE9238469.1"/>
    </source>
</evidence>
<dbReference type="Proteomes" id="UP000476176">
    <property type="component" value="Unassembled WGS sequence"/>
</dbReference>
<comment type="caution">
    <text evidence="2">The sequence shown here is derived from an EMBL/GenBank/DDBJ whole genome shotgun (WGS) entry which is preliminary data.</text>
</comment>
<evidence type="ECO:0000313" key="5">
    <source>
        <dbReference type="EMBL" id="KAE9148033.1"/>
    </source>
</evidence>
<feature type="region of interest" description="Disordered" evidence="1">
    <location>
        <begin position="34"/>
        <end position="60"/>
    </location>
</feature>
<dbReference type="EMBL" id="QXGE01000377">
    <property type="protein sequence ID" value="KAE9314267.1"/>
    <property type="molecule type" value="Genomic_DNA"/>
</dbReference>
<sequence length="444" mass="50539">MATSGQGSPLSPTDLVESSMEDVDVIRLLQEVQGAAAASNKTEESKAEAKKRRHRENMARGRSRHNALMSNMRKQYQHLHQKLETGMVGWRRRRAAPPAAAAASGYDQELPIGDEDAGYTSASSSSTTATVGLTRTELMAQYVAAVATENSIHKENEALAQRLEQMAIFETTLRVDTPEEVDPNLLKPDTELPACTVKALNRPGFWSYFAEDTEPFYYEPMPATTCYNLIREKYQTIKAHHTMFTKRQTVEQPVQFFGWTVQRYLSDRRKLEFHFTKRIPCTDSVALAEALAIDGWRIFNNPDMYRSCYRSSIDVRVLQRVDEFNTILIRNSPDANRSHRFRHLNISSKVADEDADGHRSLSILTLVIPPPDDLANTNRNGVIYLRDAFTYMRFDMFEDHVQFTYGGHGDCLNEAQARYLFVETGNVLFRFEQMIRQSNLVTLG</sequence>
<dbReference type="OrthoDB" id="119411at2759"/>
<evidence type="ECO:0000313" key="12">
    <source>
        <dbReference type="Proteomes" id="UP000437068"/>
    </source>
</evidence>
<evidence type="ECO:0000313" key="13">
    <source>
        <dbReference type="Proteomes" id="UP000440367"/>
    </source>
</evidence>
<evidence type="ECO:0000313" key="10">
    <source>
        <dbReference type="Proteomes" id="UP000429523"/>
    </source>
</evidence>
<protein>
    <submittedName>
        <fullName evidence="2">Uncharacterized protein</fullName>
    </submittedName>
</protein>
<evidence type="ECO:0000313" key="17">
    <source>
        <dbReference type="Proteomes" id="UP000488956"/>
    </source>
</evidence>
<feature type="compositionally biased region" description="Basic residues" evidence="1">
    <location>
        <begin position="49"/>
        <end position="60"/>
    </location>
</feature>
<dbReference type="EMBL" id="QXGB01000142">
    <property type="protein sequence ID" value="KAE9228246.1"/>
    <property type="molecule type" value="Genomic_DNA"/>
</dbReference>
<dbReference type="EMBL" id="QXFX01000393">
    <property type="protein sequence ID" value="KAE9117431.1"/>
    <property type="molecule type" value="Genomic_DNA"/>
</dbReference>
<evidence type="ECO:0000313" key="16">
    <source>
        <dbReference type="Proteomes" id="UP000476176"/>
    </source>
</evidence>
<dbReference type="Proteomes" id="UP000437068">
    <property type="component" value="Unassembled WGS sequence"/>
</dbReference>
<keyword evidence="11" id="KW-1185">Reference proteome</keyword>
<dbReference type="Proteomes" id="UP000488956">
    <property type="component" value="Unassembled WGS sequence"/>
</dbReference>
<dbReference type="Proteomes" id="UP000441208">
    <property type="component" value="Unassembled WGS sequence"/>
</dbReference>
<evidence type="ECO:0000313" key="4">
    <source>
        <dbReference type="EMBL" id="KAE9130630.1"/>
    </source>
</evidence>
<dbReference type="Proteomes" id="UP000429523">
    <property type="component" value="Unassembled WGS sequence"/>
</dbReference>
<dbReference type="EMBL" id="QXGA01000313">
    <property type="protein sequence ID" value="KAE9148033.1"/>
    <property type="molecule type" value="Genomic_DNA"/>
</dbReference>
<evidence type="ECO:0000313" key="2">
    <source>
        <dbReference type="EMBL" id="KAE8949541.1"/>
    </source>
</evidence>
<accession>A0A6A3FYK8</accession>
<reference evidence="10 11" key="1">
    <citation type="submission" date="2018-08" db="EMBL/GenBank/DDBJ databases">
        <title>Genomic investigation of the strawberry pathogen Phytophthora fragariae indicates pathogenicity is determined by transcriptional variation in three key races.</title>
        <authorList>
            <person name="Adams T.M."/>
            <person name="Armitage A.D."/>
            <person name="Sobczyk M.K."/>
            <person name="Bates H.J."/>
            <person name="Dunwell J.M."/>
            <person name="Nellist C.F."/>
            <person name="Harrison R.J."/>
        </authorList>
    </citation>
    <scope>NUCLEOTIDE SEQUENCE [LARGE SCALE GENOMIC DNA]</scope>
    <source>
        <strain evidence="9 12">A4</strain>
        <strain evidence="8 13">BC-1</strain>
        <strain evidence="7 16">BC-23</strain>
        <strain evidence="6 11">NOV-27</strain>
        <strain evidence="5 14">NOV-5</strain>
        <strain evidence="4 15">NOV-71</strain>
        <strain evidence="2 10">NOV-9</strain>
        <strain evidence="3 17">ONT-3</strain>
    </source>
</reference>
<dbReference type="AlphaFoldDB" id="A0A6A3FYK8"/>
<proteinExistence type="predicted"/>
<dbReference type="Proteomes" id="UP000433483">
    <property type="component" value="Unassembled WGS sequence"/>
</dbReference>
<evidence type="ECO:0000256" key="1">
    <source>
        <dbReference type="SAM" id="MobiDB-lite"/>
    </source>
</evidence>
<name>A0A6A3FYK8_9STRA</name>
<dbReference type="Proteomes" id="UP000440367">
    <property type="component" value="Unassembled WGS sequence"/>
</dbReference>
<organism evidence="2 10">
    <name type="scientific">Phytophthora fragariae</name>
    <dbReference type="NCBI Taxonomy" id="53985"/>
    <lineage>
        <taxon>Eukaryota</taxon>
        <taxon>Sar</taxon>
        <taxon>Stramenopiles</taxon>
        <taxon>Oomycota</taxon>
        <taxon>Peronosporomycetes</taxon>
        <taxon>Peronosporales</taxon>
        <taxon>Peronosporaceae</taxon>
        <taxon>Phytophthora</taxon>
    </lineage>
</organism>
<evidence type="ECO:0000313" key="15">
    <source>
        <dbReference type="Proteomes" id="UP000441208"/>
    </source>
</evidence>
<evidence type="ECO:0000313" key="3">
    <source>
        <dbReference type="EMBL" id="KAE9117431.1"/>
    </source>
</evidence>
<evidence type="ECO:0000313" key="8">
    <source>
        <dbReference type="EMBL" id="KAE9250978.1"/>
    </source>
</evidence>
<evidence type="ECO:0000313" key="6">
    <source>
        <dbReference type="EMBL" id="KAE9228246.1"/>
    </source>
</evidence>
<dbReference type="EMBL" id="QXGF01000020">
    <property type="protein sequence ID" value="KAE8949541.1"/>
    <property type="molecule type" value="Genomic_DNA"/>
</dbReference>